<proteinExistence type="predicted"/>
<accession>A0A9P4MTZ4</accession>
<name>A0A9P4MTZ4_9PLEO</name>
<evidence type="ECO:0000313" key="3">
    <source>
        <dbReference type="Proteomes" id="UP000799536"/>
    </source>
</evidence>
<dbReference type="SUPFAM" id="SSF63380">
    <property type="entry name" value="Riboflavin synthase domain-like"/>
    <property type="match status" value="1"/>
</dbReference>
<dbReference type="InterPro" id="IPR017927">
    <property type="entry name" value="FAD-bd_FR_type"/>
</dbReference>
<evidence type="ECO:0000259" key="1">
    <source>
        <dbReference type="PROSITE" id="PS51384"/>
    </source>
</evidence>
<dbReference type="GO" id="GO:0016491">
    <property type="term" value="F:oxidoreductase activity"/>
    <property type="evidence" value="ECO:0007669"/>
    <property type="project" value="InterPro"/>
</dbReference>
<dbReference type="PANTHER" id="PTHR42815:SF2">
    <property type="entry name" value="FAD-BINDING, PUTATIVE (AFU_ORTHOLOGUE AFUA_6G07600)-RELATED"/>
    <property type="match status" value="1"/>
</dbReference>
<dbReference type="Gene3D" id="2.30.110.10">
    <property type="entry name" value="Electron Transport, Fmn-binding Protein, Chain A"/>
    <property type="match status" value="1"/>
</dbReference>
<dbReference type="Proteomes" id="UP000799536">
    <property type="component" value="Unassembled WGS sequence"/>
</dbReference>
<dbReference type="InterPro" id="IPR017938">
    <property type="entry name" value="Riboflavin_synthase-like_b-brl"/>
</dbReference>
<dbReference type="OrthoDB" id="436496at2759"/>
<reference evidence="2" key="1">
    <citation type="journal article" date="2020" name="Stud. Mycol.">
        <title>101 Dothideomycetes genomes: a test case for predicting lifestyles and emergence of pathogens.</title>
        <authorList>
            <person name="Haridas S."/>
            <person name="Albert R."/>
            <person name="Binder M."/>
            <person name="Bloem J."/>
            <person name="Labutti K."/>
            <person name="Salamov A."/>
            <person name="Andreopoulos B."/>
            <person name="Baker S."/>
            <person name="Barry K."/>
            <person name="Bills G."/>
            <person name="Bluhm B."/>
            <person name="Cannon C."/>
            <person name="Castanera R."/>
            <person name="Culley D."/>
            <person name="Daum C."/>
            <person name="Ezra D."/>
            <person name="Gonzalez J."/>
            <person name="Henrissat B."/>
            <person name="Kuo A."/>
            <person name="Liang C."/>
            <person name="Lipzen A."/>
            <person name="Lutzoni F."/>
            <person name="Magnuson J."/>
            <person name="Mondo S."/>
            <person name="Nolan M."/>
            <person name="Ohm R."/>
            <person name="Pangilinan J."/>
            <person name="Park H.-J."/>
            <person name="Ramirez L."/>
            <person name="Alfaro M."/>
            <person name="Sun H."/>
            <person name="Tritt A."/>
            <person name="Yoshinaga Y."/>
            <person name="Zwiers L.-H."/>
            <person name="Turgeon B."/>
            <person name="Goodwin S."/>
            <person name="Spatafora J."/>
            <person name="Crous P."/>
            <person name="Grigoriev I."/>
        </authorList>
    </citation>
    <scope>NUCLEOTIDE SEQUENCE</scope>
    <source>
        <strain evidence="2">ATCC 74209</strain>
    </source>
</reference>
<dbReference type="AlphaFoldDB" id="A0A9P4MTZ4"/>
<dbReference type="PANTHER" id="PTHR42815">
    <property type="entry name" value="FAD-BINDING, PUTATIVE (AFU_ORTHOLOGUE AFUA_6G07600)-RELATED"/>
    <property type="match status" value="1"/>
</dbReference>
<gene>
    <name evidence="2" type="ORF">GQ43DRAFT_484820</name>
</gene>
<dbReference type="PROSITE" id="PS51384">
    <property type="entry name" value="FAD_FR"/>
    <property type="match status" value="1"/>
</dbReference>
<comment type="caution">
    <text evidence="2">The sequence shown here is derived from an EMBL/GenBank/DDBJ whole genome shotgun (WGS) entry which is preliminary data.</text>
</comment>
<organism evidence="2 3">
    <name type="scientific">Delitschia confertaspora ATCC 74209</name>
    <dbReference type="NCBI Taxonomy" id="1513339"/>
    <lineage>
        <taxon>Eukaryota</taxon>
        <taxon>Fungi</taxon>
        <taxon>Dikarya</taxon>
        <taxon>Ascomycota</taxon>
        <taxon>Pezizomycotina</taxon>
        <taxon>Dothideomycetes</taxon>
        <taxon>Pleosporomycetidae</taxon>
        <taxon>Pleosporales</taxon>
        <taxon>Delitschiaceae</taxon>
        <taxon>Delitschia</taxon>
    </lineage>
</organism>
<dbReference type="Gene3D" id="2.40.30.10">
    <property type="entry name" value="Translation factors"/>
    <property type="match status" value="1"/>
</dbReference>
<keyword evidence="3" id="KW-1185">Reference proteome</keyword>
<sequence>MSFSFALSFHSGEEKMHQLLRIPHNDNPTSSMLTPQASFILQSAPLMAVGALDADSRPWTSLWGGKPGFSRPLGGGIVGTRTVVDGVHDPVVQALVDGSEKGAVVEGKGKMVSALAIDLINRKRMKVFGRMVAGSLGEVEMEGSGKVQDQLQLVTKIEQSLGNCPKYLNQYVVQSAPIDSRLLSTSANLSPEGVALVAKADMFFLSSSTTSDMDTNHRGGAPGFVRLLSNGISGAQLVYPEYSGNRLYQTLGNLQVNPKVGITFPDFVTGDVLYLTGTAEILVAKDAAALLPGSNLTLKITVQEARFVRDGLPFRGERKDLSPYNPILRLLPSEGNVKAKIPTASPSKTARFVRKTSLTPNIAQFKFEVKDGLKYEPGQWIALDFSHDMDYGYSHMRDDDPRSLNDDFVRTFTISSNPISRNGEELEFEITIRNVGPVTNHLFKQNERDNFSVPILGVGGEFKIEQAGHEGKETAYIAGGVGITPLLGQLLCLDISPSRFKLFWSLRVQDLNFSIVVFKQYPVLAACSTIFLTGTVESGETSVKMIESLLASGVSLERRRMEKIDLDKVEIDRWYICAAKGLRKELMGWLGGQRVQFEGFDY</sequence>
<dbReference type="EMBL" id="ML994359">
    <property type="protein sequence ID" value="KAF2196595.1"/>
    <property type="molecule type" value="Genomic_DNA"/>
</dbReference>
<evidence type="ECO:0000313" key="2">
    <source>
        <dbReference type="EMBL" id="KAF2196595.1"/>
    </source>
</evidence>
<dbReference type="SUPFAM" id="SSF50475">
    <property type="entry name" value="FMN-binding split barrel"/>
    <property type="match status" value="1"/>
</dbReference>
<feature type="domain" description="FAD-binding FR-type" evidence="1">
    <location>
        <begin position="345"/>
        <end position="465"/>
    </location>
</feature>
<protein>
    <recommendedName>
        <fullName evidence="1">FAD-binding FR-type domain-containing protein</fullName>
    </recommendedName>
</protein>
<dbReference type="InterPro" id="IPR012349">
    <property type="entry name" value="Split_barrel_FMN-bd"/>
</dbReference>